<dbReference type="Proteomes" id="UP000245207">
    <property type="component" value="Unassembled WGS sequence"/>
</dbReference>
<accession>A0A2U1NAC9</accession>
<dbReference type="STRING" id="35608.A0A2U1NAC9"/>
<gene>
    <name evidence="2" type="ORF">CTI12_AA288890</name>
</gene>
<name>A0A2U1NAC9_ARTAN</name>
<dbReference type="InterPro" id="IPR002528">
    <property type="entry name" value="MATE_fam"/>
</dbReference>
<dbReference type="GO" id="GO:0016020">
    <property type="term" value="C:membrane"/>
    <property type="evidence" value="ECO:0007669"/>
    <property type="project" value="InterPro"/>
</dbReference>
<protein>
    <submittedName>
        <fullName evidence="2">Protein DETOXIFICATION 49</fullName>
    </submittedName>
</protein>
<dbReference type="PANTHER" id="PTHR11206">
    <property type="entry name" value="MULTIDRUG RESISTANCE PROTEIN"/>
    <property type="match status" value="1"/>
</dbReference>
<comment type="similarity">
    <text evidence="1">Belongs to the multi antimicrobial extrusion (MATE) (TC 2.A.66.1) family.</text>
</comment>
<reference evidence="2 3" key="1">
    <citation type="journal article" date="2018" name="Mol. Plant">
        <title>The genome of Artemisia annua provides insight into the evolution of Asteraceae family and artemisinin biosynthesis.</title>
        <authorList>
            <person name="Shen Q."/>
            <person name="Zhang L."/>
            <person name="Liao Z."/>
            <person name="Wang S."/>
            <person name="Yan T."/>
            <person name="Shi P."/>
            <person name="Liu M."/>
            <person name="Fu X."/>
            <person name="Pan Q."/>
            <person name="Wang Y."/>
            <person name="Lv Z."/>
            <person name="Lu X."/>
            <person name="Zhang F."/>
            <person name="Jiang W."/>
            <person name="Ma Y."/>
            <person name="Chen M."/>
            <person name="Hao X."/>
            <person name="Li L."/>
            <person name="Tang Y."/>
            <person name="Lv G."/>
            <person name="Zhou Y."/>
            <person name="Sun X."/>
            <person name="Brodelius P.E."/>
            <person name="Rose J.K.C."/>
            <person name="Tang K."/>
        </authorList>
    </citation>
    <scope>NUCLEOTIDE SEQUENCE [LARGE SCALE GENOMIC DNA]</scope>
    <source>
        <strain evidence="3">cv. Huhao1</strain>
        <tissue evidence="2">Leaf</tissue>
    </source>
</reference>
<dbReference type="GO" id="GO:0015297">
    <property type="term" value="F:antiporter activity"/>
    <property type="evidence" value="ECO:0007669"/>
    <property type="project" value="InterPro"/>
</dbReference>
<dbReference type="GO" id="GO:0042910">
    <property type="term" value="F:xenobiotic transmembrane transporter activity"/>
    <property type="evidence" value="ECO:0007669"/>
    <property type="project" value="InterPro"/>
</dbReference>
<evidence type="ECO:0000313" key="3">
    <source>
        <dbReference type="Proteomes" id="UP000245207"/>
    </source>
</evidence>
<dbReference type="OrthoDB" id="1742035at2759"/>
<dbReference type="EMBL" id="PKPP01003244">
    <property type="protein sequence ID" value="PWA70427.1"/>
    <property type="molecule type" value="Genomic_DNA"/>
</dbReference>
<evidence type="ECO:0000313" key="2">
    <source>
        <dbReference type="EMBL" id="PWA70427.1"/>
    </source>
</evidence>
<organism evidence="2 3">
    <name type="scientific">Artemisia annua</name>
    <name type="common">Sweet wormwood</name>
    <dbReference type="NCBI Taxonomy" id="35608"/>
    <lineage>
        <taxon>Eukaryota</taxon>
        <taxon>Viridiplantae</taxon>
        <taxon>Streptophyta</taxon>
        <taxon>Embryophyta</taxon>
        <taxon>Tracheophyta</taxon>
        <taxon>Spermatophyta</taxon>
        <taxon>Magnoliopsida</taxon>
        <taxon>eudicotyledons</taxon>
        <taxon>Gunneridae</taxon>
        <taxon>Pentapetalae</taxon>
        <taxon>asterids</taxon>
        <taxon>campanulids</taxon>
        <taxon>Asterales</taxon>
        <taxon>Asteraceae</taxon>
        <taxon>Asteroideae</taxon>
        <taxon>Anthemideae</taxon>
        <taxon>Artemisiinae</taxon>
        <taxon>Artemisia</taxon>
    </lineage>
</organism>
<dbReference type="Pfam" id="PF01554">
    <property type="entry name" value="MatE"/>
    <property type="match status" value="2"/>
</dbReference>
<sequence>MAQKVSKEIGLHIFSKSCISTYVLGHVGKSELAGASLSIAFVNVTVFPVINGLAMGVDGITSQAFEAQPIIVFFAQDPKVTSLAATYTHFTIPTLFLQCFFHPIKVYLRAKKGHLQQLVIKLMGCFLK</sequence>
<dbReference type="AlphaFoldDB" id="A0A2U1NAC9"/>
<keyword evidence="3" id="KW-1185">Reference proteome</keyword>
<comment type="caution">
    <text evidence="2">The sequence shown here is derived from an EMBL/GenBank/DDBJ whole genome shotgun (WGS) entry which is preliminary data.</text>
</comment>
<proteinExistence type="inferred from homology"/>
<evidence type="ECO:0000256" key="1">
    <source>
        <dbReference type="ARBA" id="ARBA00010199"/>
    </source>
</evidence>